<sequence length="88" mass="10155">MNSEAMNLRIAAKKTNDEIIQEIIDSGNKNEFDFIRQVWEPNETSTSASIESSLSAGYIKKIRIGTYINKFLDSQLQPQVYYKLKELH</sequence>
<name>A0A8S1L9Y2_PARPR</name>
<evidence type="ECO:0000313" key="1">
    <source>
        <dbReference type="EMBL" id="CAD8062433.1"/>
    </source>
</evidence>
<accession>A0A8S1L9Y2</accession>
<proteinExistence type="predicted"/>
<organism evidence="1 2">
    <name type="scientific">Paramecium primaurelia</name>
    <dbReference type="NCBI Taxonomy" id="5886"/>
    <lineage>
        <taxon>Eukaryota</taxon>
        <taxon>Sar</taxon>
        <taxon>Alveolata</taxon>
        <taxon>Ciliophora</taxon>
        <taxon>Intramacronucleata</taxon>
        <taxon>Oligohymenophorea</taxon>
        <taxon>Peniculida</taxon>
        <taxon>Parameciidae</taxon>
        <taxon>Paramecium</taxon>
    </lineage>
</organism>
<dbReference type="OMA" id="GYGKKIR"/>
<reference evidence="1" key="1">
    <citation type="submission" date="2021-01" db="EMBL/GenBank/DDBJ databases">
        <authorList>
            <consortium name="Genoscope - CEA"/>
            <person name="William W."/>
        </authorList>
    </citation>
    <scope>NUCLEOTIDE SEQUENCE</scope>
</reference>
<protein>
    <submittedName>
        <fullName evidence="1">Uncharacterized protein</fullName>
    </submittedName>
</protein>
<keyword evidence="2" id="KW-1185">Reference proteome</keyword>
<dbReference type="Proteomes" id="UP000688137">
    <property type="component" value="Unassembled WGS sequence"/>
</dbReference>
<dbReference type="AlphaFoldDB" id="A0A8S1L9Y2"/>
<dbReference type="EMBL" id="CAJJDM010000032">
    <property type="protein sequence ID" value="CAD8062433.1"/>
    <property type="molecule type" value="Genomic_DNA"/>
</dbReference>
<evidence type="ECO:0000313" key="2">
    <source>
        <dbReference type="Proteomes" id="UP000688137"/>
    </source>
</evidence>
<gene>
    <name evidence="1" type="ORF">PPRIM_AZ9-3.1.T0330134</name>
</gene>
<comment type="caution">
    <text evidence="1">The sequence shown here is derived from an EMBL/GenBank/DDBJ whole genome shotgun (WGS) entry which is preliminary data.</text>
</comment>